<dbReference type="Gene3D" id="3.90.1480.20">
    <property type="entry name" value="Glycosyl transferase family 29"/>
    <property type="match status" value="1"/>
</dbReference>
<comment type="caution">
    <text evidence="1">The sequence shown here is derived from an EMBL/GenBank/DDBJ whole genome shotgun (WGS) entry which is preliminary data.</text>
</comment>
<accession>A0A6M1QYZ6</accession>
<dbReference type="EMBL" id="JAALAA010000002">
    <property type="protein sequence ID" value="NGN91671.1"/>
    <property type="molecule type" value="Genomic_DNA"/>
</dbReference>
<sequence>MVTYAKRTPVTSVAVLGNAPLGPSDIRAQAIDDSDLVIRVNSFVLDVPGEPRCQGSRADVVVWNRITRPTRFTFDRYRERLYLLAEPMRFHGRPEVWPQSWPPDLGFVPLPNAEILPRIGDELDIPWRAEKLAPTTGFTAAWLAVNLFPECDIRLSGFSFIDDPGQTEWTYQVGGSSPVAPEHRIEAEARVMTDWLKEERVSLWR</sequence>
<proteinExistence type="predicted"/>
<keyword evidence="2" id="KW-1185">Reference proteome</keyword>
<reference evidence="1 2" key="1">
    <citation type="submission" date="2020-02" db="EMBL/GenBank/DDBJ databases">
        <title>Whole-genome analyses of novel actinobacteria.</title>
        <authorList>
            <person name="Sahin N."/>
        </authorList>
    </citation>
    <scope>NUCLEOTIDE SEQUENCE [LARGE SCALE GENOMIC DNA]</scope>
    <source>
        <strain evidence="1 2">KC13</strain>
    </source>
</reference>
<name>A0A6M1QYZ6_9ACTN</name>
<gene>
    <name evidence="1" type="ORF">G5C66_02810</name>
</gene>
<dbReference type="AlphaFoldDB" id="A0A6M1QYZ6"/>
<organism evidence="1 2">
    <name type="scientific">Nocardioides turkmenicus</name>
    <dbReference type="NCBI Taxonomy" id="2711220"/>
    <lineage>
        <taxon>Bacteria</taxon>
        <taxon>Bacillati</taxon>
        <taxon>Actinomycetota</taxon>
        <taxon>Actinomycetes</taxon>
        <taxon>Propionibacteriales</taxon>
        <taxon>Nocardioidaceae</taxon>
        <taxon>Nocardioides</taxon>
    </lineage>
</organism>
<evidence type="ECO:0000313" key="2">
    <source>
        <dbReference type="Proteomes" id="UP000483261"/>
    </source>
</evidence>
<protein>
    <submittedName>
        <fullName evidence="1">Uncharacterized protein</fullName>
    </submittedName>
</protein>
<dbReference type="InterPro" id="IPR038578">
    <property type="entry name" value="GT29-like_sf"/>
</dbReference>
<dbReference type="Proteomes" id="UP000483261">
    <property type="component" value="Unassembled WGS sequence"/>
</dbReference>
<evidence type="ECO:0000313" key="1">
    <source>
        <dbReference type="EMBL" id="NGN91671.1"/>
    </source>
</evidence>